<dbReference type="SUPFAM" id="SSF55729">
    <property type="entry name" value="Acyl-CoA N-acyltransferases (Nat)"/>
    <property type="match status" value="1"/>
</dbReference>
<keyword evidence="2" id="KW-0012">Acyltransferase</keyword>
<dbReference type="PANTHER" id="PTHR43877">
    <property type="entry name" value="AMINOALKYLPHOSPHONATE N-ACETYLTRANSFERASE-RELATED-RELATED"/>
    <property type="match status" value="1"/>
</dbReference>
<organism evidence="4 5">
    <name type="scientific">Streptomyces uncialis</name>
    <dbReference type="NCBI Taxonomy" id="1048205"/>
    <lineage>
        <taxon>Bacteria</taxon>
        <taxon>Bacillati</taxon>
        <taxon>Actinomycetota</taxon>
        <taxon>Actinomycetes</taxon>
        <taxon>Kitasatosporales</taxon>
        <taxon>Streptomycetaceae</taxon>
        <taxon>Streptomyces</taxon>
    </lineage>
</organism>
<dbReference type="InterPro" id="IPR016181">
    <property type="entry name" value="Acyl_CoA_acyltransferase"/>
</dbReference>
<dbReference type="Proteomes" id="UP000186455">
    <property type="component" value="Unassembled WGS sequence"/>
</dbReference>
<keyword evidence="5" id="KW-1185">Reference proteome</keyword>
<evidence type="ECO:0000256" key="2">
    <source>
        <dbReference type="ARBA" id="ARBA00023315"/>
    </source>
</evidence>
<dbReference type="PROSITE" id="PS51186">
    <property type="entry name" value="GNAT"/>
    <property type="match status" value="1"/>
</dbReference>
<evidence type="ECO:0000259" key="3">
    <source>
        <dbReference type="PROSITE" id="PS51186"/>
    </source>
</evidence>
<gene>
    <name evidence="4" type="ORF">AB852_36810</name>
</gene>
<dbReference type="InterPro" id="IPR050832">
    <property type="entry name" value="Bact_Acetyltransf"/>
</dbReference>
<dbReference type="CDD" id="cd04301">
    <property type="entry name" value="NAT_SF"/>
    <property type="match status" value="1"/>
</dbReference>
<accession>A0A1Q4USE0</accession>
<proteinExistence type="predicted"/>
<keyword evidence="1" id="KW-0808">Transferase</keyword>
<evidence type="ECO:0000256" key="1">
    <source>
        <dbReference type="ARBA" id="ARBA00022679"/>
    </source>
</evidence>
<dbReference type="GO" id="GO:0016747">
    <property type="term" value="F:acyltransferase activity, transferring groups other than amino-acyl groups"/>
    <property type="evidence" value="ECO:0007669"/>
    <property type="project" value="InterPro"/>
</dbReference>
<protein>
    <recommendedName>
        <fullName evidence="3">N-acetyltransferase domain-containing protein</fullName>
    </recommendedName>
</protein>
<name>A0A1Q4USE0_9ACTN</name>
<evidence type="ECO:0000313" key="5">
    <source>
        <dbReference type="Proteomes" id="UP000186455"/>
    </source>
</evidence>
<evidence type="ECO:0000313" key="4">
    <source>
        <dbReference type="EMBL" id="OKH88532.1"/>
    </source>
</evidence>
<reference evidence="4 5" key="1">
    <citation type="submission" date="2015-06" db="EMBL/GenBank/DDBJ databases">
        <title>Cloning and characterization of the uncialamcin biosynthetic gene cluster.</title>
        <authorList>
            <person name="Yan X."/>
            <person name="Huang T."/>
            <person name="Ge H."/>
            <person name="Shen B."/>
        </authorList>
    </citation>
    <scope>NUCLEOTIDE SEQUENCE [LARGE SCALE GENOMIC DNA]</scope>
    <source>
        <strain evidence="4 5">DCA2648</strain>
    </source>
</reference>
<dbReference type="EMBL" id="LFBV01000014">
    <property type="protein sequence ID" value="OKH88532.1"/>
    <property type="molecule type" value="Genomic_DNA"/>
</dbReference>
<dbReference type="Gene3D" id="3.40.630.30">
    <property type="match status" value="1"/>
</dbReference>
<dbReference type="AlphaFoldDB" id="A0A1Q4USE0"/>
<feature type="domain" description="N-acetyltransferase" evidence="3">
    <location>
        <begin position="3"/>
        <end position="182"/>
    </location>
</feature>
<sequence>MEYDVRAIRAEEWAPARELRLAALSDPLASVAFLETYEKAVERSETWWRERTALVASGDGQCQFVAVGPDTVFAGSVGAVLERPGTVDEVVGLPVDRLQAHLYGVYVRPERRGSGLTDALFAAALDWAWSQPGVERVRLIVNGANPRAEGFYRRAGFVRTGLTLPFALNPALLEYEMEMLRQSDAR</sequence>
<comment type="caution">
    <text evidence="4">The sequence shown here is derived from an EMBL/GenBank/DDBJ whole genome shotgun (WGS) entry which is preliminary data.</text>
</comment>
<dbReference type="RefSeq" id="WP_073796123.1">
    <property type="nucleotide sequence ID" value="NZ_LFBV01000014.1"/>
</dbReference>
<dbReference type="STRING" id="1048205.AB852_36810"/>
<dbReference type="InterPro" id="IPR000182">
    <property type="entry name" value="GNAT_dom"/>
</dbReference>
<dbReference type="Pfam" id="PF00583">
    <property type="entry name" value="Acetyltransf_1"/>
    <property type="match status" value="1"/>
</dbReference>